<protein>
    <recommendedName>
        <fullName evidence="9">RPEL repeat protein</fullName>
    </recommendedName>
</protein>
<evidence type="ECO:0000256" key="4">
    <source>
        <dbReference type="PROSITE-ProRule" id="PRU00401"/>
    </source>
</evidence>
<keyword evidence="2" id="KW-0677">Repeat</keyword>
<evidence type="ECO:0000256" key="6">
    <source>
        <dbReference type="SAM" id="MobiDB-lite"/>
    </source>
</evidence>
<accession>J4GMV8</accession>
<dbReference type="HOGENOM" id="CLU_121574_4_0_1"/>
<dbReference type="GO" id="GO:0045944">
    <property type="term" value="P:positive regulation of transcription by RNA polymerase II"/>
    <property type="evidence" value="ECO:0007669"/>
    <property type="project" value="TreeGrafter"/>
</dbReference>
<keyword evidence="3" id="KW-0539">Nucleus</keyword>
<dbReference type="OrthoDB" id="197676at2759"/>
<dbReference type="GeneID" id="24095316"/>
<evidence type="ECO:0000313" key="7">
    <source>
        <dbReference type="EMBL" id="CCM00405.1"/>
    </source>
</evidence>
<dbReference type="PANTHER" id="PTHR22793:SF12">
    <property type="entry name" value="MYOCARDIN-RELATED TRANSCRIPTION FACTOR, ISOFORM H"/>
    <property type="match status" value="1"/>
</dbReference>
<dbReference type="GO" id="GO:0003713">
    <property type="term" value="F:transcription coactivator activity"/>
    <property type="evidence" value="ECO:0007669"/>
    <property type="project" value="TreeGrafter"/>
</dbReference>
<dbReference type="STRING" id="599839.J4GMV8"/>
<dbReference type="PANTHER" id="PTHR22793">
    <property type="entry name" value="MYOCARDIN-RELATED TRANSCRIPTION FACTOR-RELATED"/>
    <property type="match status" value="1"/>
</dbReference>
<dbReference type="AlphaFoldDB" id="J4GMV8"/>
<evidence type="ECO:0000256" key="3">
    <source>
        <dbReference type="ARBA" id="ARBA00023242"/>
    </source>
</evidence>
<evidence type="ECO:0000313" key="8">
    <source>
        <dbReference type="Proteomes" id="UP000006352"/>
    </source>
</evidence>
<feature type="compositionally biased region" description="Basic and acidic residues" evidence="6">
    <location>
        <begin position="19"/>
        <end position="37"/>
    </location>
</feature>
<evidence type="ECO:0000256" key="1">
    <source>
        <dbReference type="ARBA" id="ARBA00004123"/>
    </source>
</evidence>
<comment type="subcellular location">
    <subcellularLocation>
        <location evidence="1">Nucleus</location>
    </subcellularLocation>
</comment>
<organism evidence="7 8">
    <name type="scientific">Fibroporia radiculosa</name>
    <dbReference type="NCBI Taxonomy" id="599839"/>
    <lineage>
        <taxon>Eukaryota</taxon>
        <taxon>Fungi</taxon>
        <taxon>Dikarya</taxon>
        <taxon>Basidiomycota</taxon>
        <taxon>Agaricomycotina</taxon>
        <taxon>Agaricomycetes</taxon>
        <taxon>Polyporales</taxon>
        <taxon>Fibroporiaceae</taxon>
        <taxon>Fibroporia</taxon>
    </lineage>
</organism>
<feature type="repeat" description="RPEL" evidence="4">
    <location>
        <begin position="27"/>
        <end position="52"/>
    </location>
</feature>
<feature type="coiled-coil region" evidence="5">
    <location>
        <begin position="59"/>
        <end position="86"/>
    </location>
</feature>
<reference evidence="7 8" key="1">
    <citation type="journal article" date="2012" name="Appl. Environ. Microbiol.">
        <title>Short-read sequencing for genomic analysis of the brown rot fungus Fibroporia radiculosa.</title>
        <authorList>
            <person name="Tang J.D."/>
            <person name="Perkins A.D."/>
            <person name="Sonstegard T.S."/>
            <person name="Schroeder S.G."/>
            <person name="Burgess S.C."/>
            <person name="Diehl S.V."/>
        </authorList>
    </citation>
    <scope>NUCLEOTIDE SEQUENCE [LARGE SCALE GENOMIC DNA]</scope>
    <source>
        <strain evidence="7 8">TFFH 294</strain>
    </source>
</reference>
<feature type="compositionally biased region" description="Polar residues" evidence="6">
    <location>
        <begin position="1"/>
        <end position="11"/>
    </location>
</feature>
<dbReference type="Proteomes" id="UP000006352">
    <property type="component" value="Unassembled WGS sequence"/>
</dbReference>
<evidence type="ECO:0000256" key="5">
    <source>
        <dbReference type="SAM" id="Coils"/>
    </source>
</evidence>
<keyword evidence="8" id="KW-1185">Reference proteome</keyword>
<dbReference type="InParanoid" id="J4GMV8"/>
<dbReference type="Pfam" id="PF02755">
    <property type="entry name" value="RPEL"/>
    <property type="match status" value="2"/>
</dbReference>
<name>J4GMV8_9APHY</name>
<dbReference type="RefSeq" id="XP_012179688.1">
    <property type="nucleotide sequence ID" value="XM_012324298.1"/>
</dbReference>
<dbReference type="SMART" id="SM00707">
    <property type="entry name" value="RPEL"/>
    <property type="match status" value="2"/>
</dbReference>
<evidence type="ECO:0008006" key="9">
    <source>
        <dbReference type="Google" id="ProtNLM"/>
    </source>
</evidence>
<proteinExistence type="predicted"/>
<feature type="repeat" description="RPEL" evidence="4">
    <location>
        <begin position="71"/>
        <end position="96"/>
    </location>
</feature>
<gene>
    <name evidence="7" type="ORF">FIBRA_02435</name>
</gene>
<dbReference type="Gene3D" id="6.10.150.10">
    <property type="match status" value="1"/>
</dbReference>
<dbReference type="PROSITE" id="PS51073">
    <property type="entry name" value="RPEL"/>
    <property type="match status" value="2"/>
</dbReference>
<dbReference type="GO" id="GO:0005634">
    <property type="term" value="C:nucleus"/>
    <property type="evidence" value="ECO:0007669"/>
    <property type="project" value="UniProtKB-SubCell"/>
</dbReference>
<keyword evidence="5" id="KW-0175">Coiled coil</keyword>
<dbReference type="EMBL" id="HE796981">
    <property type="protein sequence ID" value="CCM00405.1"/>
    <property type="molecule type" value="Genomic_DNA"/>
</dbReference>
<sequence>MPMSSAESNPTRPTPARKPSVDPETVEKLERRLSLRPDKQDLVERNILKESNVAPSLQAAKDRLERSQLEDKLEHALQQRPKAEELVKDGILQSTQTLFGMIIATNNSAQVTKSRPPESHYAAQGLPTVLSYAV</sequence>
<dbReference type="InterPro" id="IPR043451">
    <property type="entry name" value="Myocardin-like"/>
</dbReference>
<feature type="region of interest" description="Disordered" evidence="6">
    <location>
        <begin position="1"/>
        <end position="37"/>
    </location>
</feature>
<evidence type="ECO:0000256" key="2">
    <source>
        <dbReference type="ARBA" id="ARBA00022737"/>
    </source>
</evidence>
<dbReference type="InterPro" id="IPR004018">
    <property type="entry name" value="RPEL_repeat"/>
</dbReference>